<dbReference type="RefSeq" id="WP_130154296.1">
    <property type="nucleotide sequence ID" value="NZ_SCFB01000007.1"/>
</dbReference>
<keyword evidence="6" id="KW-1185">Reference proteome</keyword>
<feature type="signal peptide" evidence="3">
    <location>
        <begin position="1"/>
        <end position="21"/>
    </location>
</feature>
<evidence type="ECO:0000256" key="2">
    <source>
        <dbReference type="SAM" id="MobiDB-lite"/>
    </source>
</evidence>
<evidence type="ECO:0000256" key="3">
    <source>
        <dbReference type="SAM" id="SignalP"/>
    </source>
</evidence>
<dbReference type="GO" id="GO:2001070">
    <property type="term" value="F:starch binding"/>
    <property type="evidence" value="ECO:0007669"/>
    <property type="project" value="InterPro"/>
</dbReference>
<dbReference type="Gene3D" id="3.20.20.80">
    <property type="entry name" value="Glycosidases"/>
    <property type="match status" value="1"/>
</dbReference>
<accession>A0A4Q7DHG2</accession>
<dbReference type="SUPFAM" id="SSF51445">
    <property type="entry name" value="(Trans)glycosidases"/>
    <property type="match status" value="1"/>
</dbReference>
<feature type="domain" description="Glycosyl hydrolase family 13 catalytic" evidence="4">
    <location>
        <begin position="55"/>
        <end position="510"/>
    </location>
</feature>
<evidence type="ECO:0000259" key="4">
    <source>
        <dbReference type="SMART" id="SM00642"/>
    </source>
</evidence>
<dbReference type="Proteomes" id="UP000293550">
    <property type="component" value="Unassembled WGS sequence"/>
</dbReference>
<evidence type="ECO:0000313" key="6">
    <source>
        <dbReference type="Proteomes" id="UP000293550"/>
    </source>
</evidence>
<sequence length="728" mass="79838">MNRRCGAVLCLSLSFCAPLCALTSSTLDGPSYFNSGKIKANIYHAFDLAYVTVNPLIPPTFEGANTTPINDRLKYIASKGYTHIQISPPIQTTPSVQYHDAWWVSYKPLICDLGYAADASTSPYYQKELEAAAVVLGKPLKDYSTYGVKIKMSDETERVVGYRLGSDRYGSAADLVTLIKNAKAYNLGIIVDVVFHQIGWQNEEFSENPVGYTFHAVNCSGPKIGSIKTTGIGLIDQSSLSNVHLNSKVSSLKPKPLVSAASVEATPTETTTTETSTGTTSAEAALVESAPVAAPAPVEVIPTPATNFIVPFDPYNRDVWQHGPVLNVNDPMVQTMAVGYLQLLHDIGVVGLRLDHVIATANEGGLGGLWAILAKSPDFPFGYAEVWSGNLKHLPAFGPVFPLEDFVFHFRLAECFVAYDKTVDLTKPEAIGNMPAVTFSVNHDIYPKVGNTLKNGFYSRSQHPDDDFDKAQSHLAIAYLCAKRDGSPLILRFEDERDNKKLIQRALAFRVLMEEKNAPHEYIVKLADDVFLIARQFGFVVINRGTTHSYRLNQGIIRDKFIPSVYIPDGSYDDLIDLGTERRGNYQLSNLNIEVSPMDAKFLVLSKPTYEQKSYDIVFKTVCGATQPTDQVCVAGSHPVLGDWWVRFDLLNGMTCSQSASNLGGLFPNWQSRPLRFPAGTSFGYRFAISNIGGVANTGVIRQSEKGGERHYMVNGDATVPENPPAAW</sequence>
<reference evidence="5 6" key="1">
    <citation type="submission" date="2018-10" db="EMBL/GenBank/DDBJ databases">
        <title>An updated phylogeny of the Alphaproteobacteria reveals that the parasitic Rickettsiales and Holosporales have independent origins.</title>
        <authorList>
            <person name="Munoz-Gomez S.A."/>
            <person name="Hess S."/>
            <person name="Burger G."/>
            <person name="Lang B.F."/>
            <person name="Susko E."/>
            <person name="Slamovits C.H."/>
            <person name="Roger A.J."/>
        </authorList>
    </citation>
    <scope>NUCLEOTIDE SEQUENCE [LARGE SCALE GENOMIC DNA]</scope>
    <source>
        <strain evidence="5">HOLO01</strain>
    </source>
</reference>
<dbReference type="InterPro" id="IPR013784">
    <property type="entry name" value="Carb-bd-like_fold"/>
</dbReference>
<name>A0A4Q7DHG2_9PROT</name>
<dbReference type="InterPro" id="IPR017853">
    <property type="entry name" value="GH"/>
</dbReference>
<dbReference type="InterPro" id="IPR006047">
    <property type="entry name" value="GH13_cat_dom"/>
</dbReference>
<dbReference type="Pfam" id="PF00686">
    <property type="entry name" value="CBM_20"/>
    <property type="match status" value="1"/>
</dbReference>
<dbReference type="GO" id="GO:0005975">
    <property type="term" value="P:carbohydrate metabolic process"/>
    <property type="evidence" value="ECO:0007669"/>
    <property type="project" value="InterPro"/>
</dbReference>
<dbReference type="AlphaFoldDB" id="A0A4Q7DHG2"/>
<evidence type="ECO:0000313" key="5">
    <source>
        <dbReference type="EMBL" id="RZI45718.1"/>
    </source>
</evidence>
<dbReference type="InterPro" id="IPR002044">
    <property type="entry name" value="CBM20"/>
</dbReference>
<keyword evidence="1" id="KW-0106">Calcium</keyword>
<comment type="caution">
    <text evidence="5">The sequence shown here is derived from an EMBL/GenBank/DDBJ whole genome shotgun (WGS) entry which is preliminary data.</text>
</comment>
<dbReference type="SUPFAM" id="SSF49452">
    <property type="entry name" value="Starch-binding domain-like"/>
    <property type="match status" value="1"/>
</dbReference>
<feature type="region of interest" description="Disordered" evidence="2">
    <location>
        <begin position="260"/>
        <end position="280"/>
    </location>
</feature>
<dbReference type="EMBL" id="SCFB01000007">
    <property type="protein sequence ID" value="RZI45718.1"/>
    <property type="molecule type" value="Genomic_DNA"/>
</dbReference>
<dbReference type="Gene3D" id="2.60.40.10">
    <property type="entry name" value="Immunoglobulins"/>
    <property type="match status" value="1"/>
</dbReference>
<evidence type="ECO:0000256" key="1">
    <source>
        <dbReference type="ARBA" id="ARBA00022837"/>
    </source>
</evidence>
<dbReference type="OrthoDB" id="9805159at2"/>
<dbReference type="InterPro" id="IPR013783">
    <property type="entry name" value="Ig-like_fold"/>
</dbReference>
<dbReference type="PANTHER" id="PTHR10357">
    <property type="entry name" value="ALPHA-AMYLASE FAMILY MEMBER"/>
    <property type="match status" value="1"/>
</dbReference>
<feature type="chain" id="PRO_5020297940" description="Glycosyl hydrolase family 13 catalytic domain-containing protein" evidence="3">
    <location>
        <begin position="22"/>
        <end position="728"/>
    </location>
</feature>
<keyword evidence="3" id="KW-0732">Signal</keyword>
<gene>
    <name evidence="5" type="ORF">EQU50_06355</name>
</gene>
<protein>
    <recommendedName>
        <fullName evidence="4">Glycosyl hydrolase family 13 catalytic domain-containing protein</fullName>
    </recommendedName>
</protein>
<proteinExistence type="predicted"/>
<organism evidence="5 6">
    <name type="scientific">Candidatus Finniella inopinata</name>
    <dbReference type="NCBI Taxonomy" id="1696036"/>
    <lineage>
        <taxon>Bacteria</taxon>
        <taxon>Pseudomonadati</taxon>
        <taxon>Pseudomonadota</taxon>
        <taxon>Alphaproteobacteria</taxon>
        <taxon>Holosporales</taxon>
        <taxon>Candidatus Paracaedibacteraceae</taxon>
        <taxon>Candidatus Finniella</taxon>
    </lineage>
</organism>
<dbReference type="SMART" id="SM00642">
    <property type="entry name" value="Aamy"/>
    <property type="match status" value="1"/>
</dbReference>